<dbReference type="SUPFAM" id="SSF69318">
    <property type="entry name" value="Integrin alpha N-terminal domain"/>
    <property type="match status" value="2"/>
</dbReference>
<comment type="caution">
    <text evidence="2">The sequence shown here is derived from an EMBL/GenBank/DDBJ whole genome shotgun (WGS) entry which is preliminary data.</text>
</comment>
<dbReference type="Proteomes" id="UP000052008">
    <property type="component" value="Unassembled WGS sequence"/>
</dbReference>
<dbReference type="PATRIC" id="fig|1703770.3.peg.1921"/>
<dbReference type="AlphaFoldDB" id="A0A0S7WRC2"/>
<evidence type="ECO:0008006" key="4">
    <source>
        <dbReference type="Google" id="ProtNLM"/>
    </source>
</evidence>
<dbReference type="InterPro" id="IPR026444">
    <property type="entry name" value="Secre_tail"/>
</dbReference>
<dbReference type="Gene3D" id="2.130.10.130">
    <property type="entry name" value="Integrin alpha, N-terminal"/>
    <property type="match status" value="2"/>
</dbReference>
<dbReference type="PANTHER" id="PTHR44103">
    <property type="entry name" value="PROPROTEIN CONVERTASE P"/>
    <property type="match status" value="1"/>
</dbReference>
<dbReference type="InterPro" id="IPR028994">
    <property type="entry name" value="Integrin_alpha_N"/>
</dbReference>
<proteinExistence type="predicted"/>
<evidence type="ECO:0000313" key="2">
    <source>
        <dbReference type="EMBL" id="KPJ52595.1"/>
    </source>
</evidence>
<dbReference type="NCBIfam" id="TIGR04183">
    <property type="entry name" value="Por_Secre_tail"/>
    <property type="match status" value="1"/>
</dbReference>
<evidence type="ECO:0000313" key="3">
    <source>
        <dbReference type="Proteomes" id="UP000052008"/>
    </source>
</evidence>
<dbReference type="Gene3D" id="2.60.40.4070">
    <property type="match status" value="1"/>
</dbReference>
<dbReference type="PANTHER" id="PTHR44103:SF1">
    <property type="entry name" value="PROPROTEIN CONVERTASE P"/>
    <property type="match status" value="1"/>
</dbReference>
<accession>A0A0S7WRC2</accession>
<dbReference type="Pfam" id="PF13517">
    <property type="entry name" value="FG-GAP_3"/>
    <property type="match status" value="3"/>
</dbReference>
<dbReference type="STRING" id="1703770.AMJ39_07495"/>
<evidence type="ECO:0000256" key="1">
    <source>
        <dbReference type="ARBA" id="ARBA00022729"/>
    </source>
</evidence>
<sequence>MQHFGPWNGDQIDGRPRRDCYLAWAARSARPHTVAALAFFLVLVLVSVASASSSSQTEQVGRGQSHTSFHHTSPVFTHVSSRHELWVKENLVYHPSGVESVVRHKVAFADLDADSDFDMAVGEEEGRIDYYENIGDAALPEWRERPCFFADVHVETLGFWIAPAFADLDDDGDDDLVIGTQLGDLYFIENVGTPSDPQWGPPDTTLFQNVYIGSFASVPAFVDLDADDDLDLVLGERDPVVRFFENVGDPSNPVWEEDTTVFGGIYFGYFAAPALGDLDGDGDWDLVVGRRGGDLYYYYENTGTSLAPEWSLDTGMFAGIHIGWHSAPALVDLDADGDLDLIVGEEEGTLNLYSNGGTPYVPEWDVDTTGFAGIDVGFWSTPFLCDLDGDGDPDLTVGEEDGALVFFRNEGEGSTFRWEEDPAVYAGIEAGTFVAPALGDLDGDLDFDLVIGDLAGTLHCFENIGSVGNPVWSPNATLVPEVSVGADAFPRLVDGDRDGDLDLAVGSWDQGIFYYENVGTSTSPEWQEIPGIFGAVEPVLRSAPGFIDVDEDGDPDLVVGERLGVFHYYENVSADSLPVWVAGPPLFDGIDVGSYSIPAFVDIDGDGDRDLTYGEYAGNVGLYFNRTYTPAVQDQERDAISDFMAPCISASFPNPFRDRTTIVLSPGGTGVASLRIYDVTGRLVRHLGAWEGGCSSIAIEWDGRDGRGRRVASGPYFVHLDQEVSTATRKILVLR</sequence>
<protein>
    <recommendedName>
        <fullName evidence="4">FlgD Ig-like domain-containing protein</fullName>
    </recommendedName>
</protein>
<keyword evidence="1" id="KW-0732">Signal</keyword>
<organism evidence="2 3">
    <name type="scientific">candidate division TA06 bacterium DG_24</name>
    <dbReference type="NCBI Taxonomy" id="1703770"/>
    <lineage>
        <taxon>Bacteria</taxon>
        <taxon>Bacteria division TA06</taxon>
    </lineage>
</organism>
<dbReference type="InterPro" id="IPR013517">
    <property type="entry name" value="FG-GAP"/>
</dbReference>
<dbReference type="EMBL" id="LIZS01000051">
    <property type="protein sequence ID" value="KPJ52595.1"/>
    <property type="molecule type" value="Genomic_DNA"/>
</dbReference>
<gene>
    <name evidence="2" type="ORF">AMJ39_07495</name>
</gene>
<name>A0A0S7WRC2_UNCT6</name>
<reference evidence="2 3" key="1">
    <citation type="journal article" date="2015" name="Microbiome">
        <title>Genomic resolution of linkages in carbon, nitrogen, and sulfur cycling among widespread estuary sediment bacteria.</title>
        <authorList>
            <person name="Baker B.J."/>
            <person name="Lazar C.S."/>
            <person name="Teske A.P."/>
            <person name="Dick G.J."/>
        </authorList>
    </citation>
    <scope>NUCLEOTIDE SEQUENCE [LARGE SCALE GENOMIC DNA]</scope>
    <source>
        <strain evidence="2">DG_24</strain>
    </source>
</reference>